<feature type="compositionally biased region" description="Acidic residues" evidence="1">
    <location>
        <begin position="384"/>
        <end position="396"/>
    </location>
</feature>
<dbReference type="OrthoDB" id="515401at2759"/>
<feature type="region of interest" description="Disordered" evidence="1">
    <location>
        <begin position="92"/>
        <end position="121"/>
    </location>
</feature>
<feature type="region of interest" description="Disordered" evidence="1">
    <location>
        <begin position="233"/>
        <end position="258"/>
    </location>
</feature>
<dbReference type="InterPro" id="IPR021711">
    <property type="entry name" value="DUF3295"/>
</dbReference>
<name>A0A0M8MXJ0_9BASI</name>
<evidence type="ECO:0000259" key="3">
    <source>
        <dbReference type="Pfam" id="PF11702"/>
    </source>
</evidence>
<dbReference type="GO" id="GO:0031930">
    <property type="term" value="P:mitochondria-nucleus signaling pathway"/>
    <property type="evidence" value="ECO:0007669"/>
    <property type="project" value="TreeGrafter"/>
</dbReference>
<feature type="compositionally biased region" description="Polar residues" evidence="1">
    <location>
        <begin position="181"/>
        <end position="193"/>
    </location>
</feature>
<dbReference type="GO" id="GO:0005737">
    <property type="term" value="C:cytoplasm"/>
    <property type="evidence" value="ECO:0007669"/>
    <property type="project" value="TreeGrafter"/>
</dbReference>
<dbReference type="AlphaFoldDB" id="A0A0M8MXJ0"/>
<dbReference type="RefSeq" id="XP_017993193.1">
    <property type="nucleotide sequence ID" value="XM_018136634.1"/>
</dbReference>
<feature type="compositionally biased region" description="Basic residues" evidence="1">
    <location>
        <begin position="348"/>
        <end position="357"/>
    </location>
</feature>
<evidence type="ECO:0000256" key="1">
    <source>
        <dbReference type="SAM" id="MobiDB-lite"/>
    </source>
</evidence>
<dbReference type="InterPro" id="IPR053043">
    <property type="entry name" value="Ras-cAMP_regulatory"/>
</dbReference>
<proteinExistence type="predicted"/>
<dbReference type="InterPro" id="IPR013860">
    <property type="entry name" value="AreA_GATA"/>
</dbReference>
<feature type="region of interest" description="Disordered" evidence="1">
    <location>
        <begin position="551"/>
        <end position="602"/>
    </location>
</feature>
<feature type="domain" description="Nitrogen regulatory protein areA GATA-like" evidence="2">
    <location>
        <begin position="32"/>
        <end position="59"/>
    </location>
</feature>
<feature type="domain" description="DUF3295" evidence="3">
    <location>
        <begin position="631"/>
        <end position="742"/>
    </location>
</feature>
<dbReference type="Pfam" id="PF08550">
    <property type="entry name" value="GATA_AreA"/>
    <property type="match status" value="1"/>
</dbReference>
<feature type="compositionally biased region" description="Basic and acidic residues" evidence="1">
    <location>
        <begin position="397"/>
        <end position="425"/>
    </location>
</feature>
<evidence type="ECO:0000259" key="2">
    <source>
        <dbReference type="Pfam" id="PF08550"/>
    </source>
</evidence>
<dbReference type="PANTHER" id="PTHR28014">
    <property type="entry name" value="NEGATIVE REGULATOR OF RAS-CAMP PATHWAY"/>
    <property type="match status" value="1"/>
</dbReference>
<keyword evidence="5" id="KW-1185">Reference proteome</keyword>
<sequence length="785" mass="85591">MSTQKEPDPILKVCRPNLFQVNTNDTEELARIWNVFTKVKGSVDDGHRFENLAWRLWHQQSQKKPATQLRSETLSAMPMHKPLGAAMAIGPPSEAELSTDESAFSEDGDGDLKQDVTSGQKENEFSLLMPSPKREHRWADELAELARDVRIRRSDSSLSDTARREDHALTDDEGTLAGTMTRGSETPISTAGSATPHAGRSRTNSVNASPRGSVLSPTRQDAILPLAATSLNKATSTSAPPVRFAVPPPTDDVSPTSKVPAVLPSIQAALLPAIVEKAEKPVVKPTQTTQHMGQERENVPHAPRMRRTKSNKSSENLGLLHRGYRSNSRTNVLNMLTMTSSDDMPKKEKLKKKKKSKIMFTVGADSDEEEHAETKPAPPRQAGGDDDEWSSEDEEEETKRREAARAAERERKRLEEEKERMEMFKKRPLRSASMADLTRIKNQVASPDVATDLNNTRGLLSSLFQPTEAPPPRKRPSSIRPGHTLTFTQMPERRHVAAPGSRNTSTPAHIHQTRSLSSAAVLHGPTMSRSKSVLAMPVLNLTSLCSSTAAGRVSDVPALSTSSREPVPSVTSAETTDMASTQQAPQPTAPLAPHARPPLPSRTKSFTALARLSAIAHGKPLETEHRKHAALGPSVSALSPAVATQTETPSVSSEEDADDEGPSLGVRPSDDGVRIERVPQPNEDEEDGKAHSFLSPPTAMASSAGRVPMPLPSPHTTRQNMLRDELSESLRQNLLWERQSRARILGLGAPVPTHGTPNADAGRHTTSDGHVRTQNDEQSFHHKGW</sequence>
<feature type="region of interest" description="Disordered" evidence="1">
    <location>
        <begin position="462"/>
        <end position="510"/>
    </location>
</feature>
<dbReference type="PANTHER" id="PTHR28014:SF1">
    <property type="entry name" value="NEGATIVE REGULATOR OF RAS-CAMP PATHWAY"/>
    <property type="match status" value="1"/>
</dbReference>
<dbReference type="GeneID" id="28728509"/>
<feature type="compositionally biased region" description="Pro residues" evidence="1">
    <location>
        <begin position="587"/>
        <end position="600"/>
    </location>
</feature>
<dbReference type="Pfam" id="PF11702">
    <property type="entry name" value="DUF3295"/>
    <property type="match status" value="1"/>
</dbReference>
<feature type="compositionally biased region" description="Acidic residues" evidence="1">
    <location>
        <begin position="97"/>
        <end position="109"/>
    </location>
</feature>
<feature type="region of interest" description="Disordered" evidence="1">
    <location>
        <begin position="154"/>
        <end position="218"/>
    </location>
</feature>
<feature type="region of interest" description="Disordered" evidence="1">
    <location>
        <begin position="633"/>
        <end position="708"/>
    </location>
</feature>
<dbReference type="Proteomes" id="UP000037751">
    <property type="component" value="Unassembled WGS sequence"/>
</dbReference>
<dbReference type="STRING" id="77020.A0A0M8MXJ0"/>
<dbReference type="VEuPathDB" id="FungiDB:Malapachy_2142"/>
<reference evidence="4 5" key="1">
    <citation type="submission" date="2015-07" db="EMBL/GenBank/DDBJ databases">
        <title>Draft Genome Sequence of Malassezia furfur CBS1878 and Malassezia pachydermatis CBS1879.</title>
        <authorList>
            <person name="Triana S."/>
            <person name="Ohm R."/>
            <person name="Gonzalez A."/>
            <person name="DeCock H."/>
            <person name="Restrepo S."/>
            <person name="Celis A."/>
        </authorList>
    </citation>
    <scope>NUCLEOTIDE SEQUENCE [LARGE SCALE GENOMIC DNA]</scope>
    <source>
        <strain evidence="4 5">CBS 1879</strain>
    </source>
</reference>
<feature type="compositionally biased region" description="Polar residues" evidence="1">
    <location>
        <begin position="559"/>
        <end position="581"/>
    </location>
</feature>
<comment type="caution">
    <text evidence="4">The sequence shown here is derived from an EMBL/GenBank/DDBJ whole genome shotgun (WGS) entry which is preliminary data.</text>
</comment>
<organism evidence="4 5">
    <name type="scientific">Malassezia pachydermatis</name>
    <dbReference type="NCBI Taxonomy" id="77020"/>
    <lineage>
        <taxon>Eukaryota</taxon>
        <taxon>Fungi</taxon>
        <taxon>Dikarya</taxon>
        <taxon>Basidiomycota</taxon>
        <taxon>Ustilaginomycotina</taxon>
        <taxon>Malasseziomycetes</taxon>
        <taxon>Malasseziales</taxon>
        <taxon>Malasseziaceae</taxon>
        <taxon>Malassezia</taxon>
    </lineage>
</organism>
<feature type="compositionally biased region" description="Basic and acidic residues" evidence="1">
    <location>
        <begin position="761"/>
        <end position="785"/>
    </location>
</feature>
<feature type="compositionally biased region" description="Basic and acidic residues" evidence="1">
    <location>
        <begin position="668"/>
        <end position="677"/>
    </location>
</feature>
<feature type="compositionally biased region" description="Polar residues" evidence="1">
    <location>
        <begin position="501"/>
        <end position="510"/>
    </location>
</feature>
<feature type="compositionally biased region" description="Polar residues" evidence="1">
    <location>
        <begin position="642"/>
        <end position="652"/>
    </location>
</feature>
<gene>
    <name evidence="4" type="ORF">Malapachy_2142</name>
</gene>
<feature type="compositionally biased region" description="Polar residues" evidence="1">
    <location>
        <begin position="201"/>
        <end position="218"/>
    </location>
</feature>
<feature type="region of interest" description="Disordered" evidence="1">
    <location>
        <begin position="284"/>
        <end position="426"/>
    </location>
</feature>
<feature type="compositionally biased region" description="Polar residues" evidence="1">
    <location>
        <begin position="325"/>
        <end position="342"/>
    </location>
</feature>
<accession>A0A0M8MXJ0</accession>
<evidence type="ECO:0000313" key="4">
    <source>
        <dbReference type="EMBL" id="KOS15561.1"/>
    </source>
</evidence>
<dbReference type="GO" id="GO:0000122">
    <property type="term" value="P:negative regulation of transcription by RNA polymerase II"/>
    <property type="evidence" value="ECO:0007669"/>
    <property type="project" value="TreeGrafter"/>
</dbReference>
<dbReference type="EMBL" id="LGAV01000002">
    <property type="protein sequence ID" value="KOS15561.1"/>
    <property type="molecule type" value="Genomic_DNA"/>
</dbReference>
<feature type="compositionally biased region" description="Basic and acidic residues" evidence="1">
    <location>
        <begin position="154"/>
        <end position="170"/>
    </location>
</feature>
<evidence type="ECO:0000313" key="5">
    <source>
        <dbReference type="Proteomes" id="UP000037751"/>
    </source>
</evidence>
<dbReference type="GO" id="GO:0006808">
    <property type="term" value="P:regulation of nitrogen utilization"/>
    <property type="evidence" value="ECO:0007669"/>
    <property type="project" value="TreeGrafter"/>
</dbReference>
<feature type="region of interest" description="Disordered" evidence="1">
    <location>
        <begin position="747"/>
        <end position="785"/>
    </location>
</feature>
<protein>
    <submittedName>
        <fullName evidence="4">Uncharacterized protein</fullName>
    </submittedName>
</protein>